<dbReference type="Proteomes" id="UP000549394">
    <property type="component" value="Unassembled WGS sequence"/>
</dbReference>
<comment type="similarity">
    <text evidence="1">Belongs to the ataxin-2 family.</text>
</comment>
<feature type="region of interest" description="Disordered" evidence="2">
    <location>
        <begin position="274"/>
        <end position="445"/>
    </location>
</feature>
<dbReference type="GO" id="GO:0034063">
    <property type="term" value="P:stress granule assembly"/>
    <property type="evidence" value="ECO:0007669"/>
    <property type="project" value="TreeGrafter"/>
</dbReference>
<dbReference type="GO" id="GO:0010494">
    <property type="term" value="C:cytoplasmic stress granule"/>
    <property type="evidence" value="ECO:0007669"/>
    <property type="project" value="TreeGrafter"/>
</dbReference>
<name>A0A7I8WD77_9ANNE</name>
<evidence type="ECO:0000256" key="1">
    <source>
        <dbReference type="ARBA" id="ARBA00007503"/>
    </source>
</evidence>
<feature type="region of interest" description="Disordered" evidence="2">
    <location>
        <begin position="510"/>
        <end position="551"/>
    </location>
</feature>
<feature type="compositionally biased region" description="Basic and acidic residues" evidence="2">
    <location>
        <begin position="389"/>
        <end position="398"/>
    </location>
</feature>
<dbReference type="Pfam" id="PF07145">
    <property type="entry name" value="PAM2"/>
    <property type="match status" value="1"/>
</dbReference>
<feature type="region of interest" description="Disordered" evidence="2">
    <location>
        <begin position="459"/>
        <end position="478"/>
    </location>
</feature>
<feature type="domain" description="LsmAD" evidence="3">
    <location>
        <begin position="233"/>
        <end position="303"/>
    </location>
</feature>
<dbReference type="Pfam" id="PF06741">
    <property type="entry name" value="LsmAD"/>
    <property type="match status" value="1"/>
</dbReference>
<dbReference type="Pfam" id="PF14438">
    <property type="entry name" value="SM-ATX"/>
    <property type="match status" value="1"/>
</dbReference>
<dbReference type="InterPro" id="IPR045117">
    <property type="entry name" value="ATXN2-like"/>
</dbReference>
<dbReference type="SMART" id="SM01272">
    <property type="entry name" value="LsmAD"/>
    <property type="match status" value="1"/>
</dbReference>
<protein>
    <submittedName>
        <fullName evidence="4">DgyrCDS14231</fullName>
    </submittedName>
</protein>
<dbReference type="PANTHER" id="PTHR12854">
    <property type="entry name" value="ATAXIN 2-RELATED"/>
    <property type="match status" value="1"/>
</dbReference>
<dbReference type="PANTHER" id="PTHR12854:SF7">
    <property type="entry name" value="ATAXIN-2 HOMOLOG"/>
    <property type="match status" value="1"/>
</dbReference>
<evidence type="ECO:0000259" key="3">
    <source>
        <dbReference type="SMART" id="SM01272"/>
    </source>
</evidence>
<feature type="compositionally biased region" description="Basic and acidic residues" evidence="2">
    <location>
        <begin position="32"/>
        <end position="62"/>
    </location>
</feature>
<dbReference type="InterPro" id="IPR009818">
    <property type="entry name" value="PAM2_motif"/>
</dbReference>
<organism evidence="4 5">
    <name type="scientific">Dimorphilus gyrociliatus</name>
    <dbReference type="NCBI Taxonomy" id="2664684"/>
    <lineage>
        <taxon>Eukaryota</taxon>
        <taxon>Metazoa</taxon>
        <taxon>Spiralia</taxon>
        <taxon>Lophotrochozoa</taxon>
        <taxon>Annelida</taxon>
        <taxon>Polychaeta</taxon>
        <taxon>Polychaeta incertae sedis</taxon>
        <taxon>Dinophilidae</taxon>
        <taxon>Dimorphilus</taxon>
    </lineage>
</organism>
<comment type="caution">
    <text evidence="4">The sequence shown here is derived from an EMBL/GenBank/DDBJ whole genome shotgun (WGS) entry which is preliminary data.</text>
</comment>
<accession>A0A7I8WD77</accession>
<evidence type="ECO:0000313" key="5">
    <source>
        <dbReference type="Proteomes" id="UP000549394"/>
    </source>
</evidence>
<proteinExistence type="inferred from homology"/>
<dbReference type="EMBL" id="CAJFCJ010000031">
    <property type="protein sequence ID" value="CAD5126062.1"/>
    <property type="molecule type" value="Genomic_DNA"/>
</dbReference>
<sequence>MASPTSCTTKGKKKLPLASTYVSPNALLPMPRAEDAKDSKQLEEEMFKNRNNTERDGDFSSEEREEMASVAEGIYASSDVSKVLGTLLGRFVRAYTSDNCIYEGVLETLSPEGKVVLKVPHRLDQDEESKPCGSYGVHSNRISSEIIFARKDVISLEAIDNDLEQKNEIRPLMVESFQTDQEIHQSYNGQTEERQFVDYFDGEEEIGDDMTLENTKSTGWNPDDMFQTNSKLFNVGSTFDPSMLAYTTELVKDESEEGLELQAKAEKIAKEIENTKQSDINGKSAADDDDGEEEAKYSAVHRPQPDRYLPPHRRQSSNTSKKAKGSTSGEEKPTSTPERASTEEPPLKATNNKTVEEKRKDTKRSAPASKEDTIKDLKIFQDKLNIPHLSKESEERSSNTKPSKSPSPTNGATTSTTSTSSTGATKQTTVQTFKLNPNAKDFVPRGSAATTVNTAHQNTYVQQQQPPPPPPHQAQRQQQIIMPQHFSQTSPVYAHAPVMQPFQPITAQTPHQVQNRYPQQNQPKRATVSIQGNGATPNANNLRPPTAQPNVSVQQTPTAAAVVSNTDSLPGSLTGPPIVQMHQNAQYYTQWQNNPTNVVPMPPAHMAPHQHQSTLLPPSQSIQHPNVVMLPYGTTVTCAQASPPHYTYPTSTPQAPHLYVHYPAAAAAAAAPPAVNIQLPNAAGPNAASQTLNTMVPYQMQNYSAMASSYHAQQ</sequence>
<gene>
    <name evidence="4" type="ORF">DGYR_LOCUS13348</name>
</gene>
<feature type="compositionally biased region" description="Basic and acidic residues" evidence="2">
    <location>
        <begin position="354"/>
        <end position="381"/>
    </location>
</feature>
<evidence type="ECO:0000256" key="2">
    <source>
        <dbReference type="SAM" id="MobiDB-lite"/>
    </source>
</evidence>
<dbReference type="AlphaFoldDB" id="A0A7I8WD77"/>
<dbReference type="InterPro" id="IPR025852">
    <property type="entry name" value="SM_dom_ATX"/>
</dbReference>
<reference evidence="4 5" key="1">
    <citation type="submission" date="2020-08" db="EMBL/GenBank/DDBJ databases">
        <authorList>
            <person name="Hejnol A."/>
        </authorList>
    </citation>
    <scope>NUCLEOTIDE SEQUENCE [LARGE SCALE GENOMIC DNA]</scope>
</reference>
<dbReference type="InterPro" id="IPR009604">
    <property type="entry name" value="LsmAD_domain"/>
</dbReference>
<keyword evidence="5" id="KW-1185">Reference proteome</keyword>
<feature type="compositionally biased region" description="Polar residues" evidence="2">
    <location>
        <begin position="316"/>
        <end position="339"/>
    </location>
</feature>
<dbReference type="OrthoDB" id="2275718at2759"/>
<feature type="compositionally biased region" description="Low complexity" evidence="2">
    <location>
        <begin position="399"/>
        <end position="429"/>
    </location>
</feature>
<feature type="region of interest" description="Disordered" evidence="2">
    <location>
        <begin position="26"/>
        <end position="65"/>
    </location>
</feature>
<evidence type="ECO:0000313" key="4">
    <source>
        <dbReference type="EMBL" id="CAD5126062.1"/>
    </source>
</evidence>
<dbReference type="GO" id="GO:0003729">
    <property type="term" value="F:mRNA binding"/>
    <property type="evidence" value="ECO:0007669"/>
    <property type="project" value="TreeGrafter"/>
</dbReference>